<dbReference type="Proteomes" id="UP001329430">
    <property type="component" value="Chromosome 4"/>
</dbReference>
<keyword evidence="1" id="KW-0433">Leucine-rich repeat</keyword>
<feature type="chain" id="PRO_5042866814" evidence="3">
    <location>
        <begin position="20"/>
        <end position="347"/>
    </location>
</feature>
<dbReference type="InterPro" id="IPR032675">
    <property type="entry name" value="LRR_dom_sf"/>
</dbReference>
<evidence type="ECO:0000313" key="5">
    <source>
        <dbReference type="Proteomes" id="UP001329430"/>
    </source>
</evidence>
<gene>
    <name evidence="4" type="ORF">RI129_006391</name>
</gene>
<dbReference type="PROSITE" id="PS51450">
    <property type="entry name" value="LRR"/>
    <property type="match status" value="1"/>
</dbReference>
<dbReference type="AlphaFoldDB" id="A0AAN7VH46"/>
<evidence type="ECO:0000256" key="3">
    <source>
        <dbReference type="SAM" id="SignalP"/>
    </source>
</evidence>
<dbReference type="PANTHER" id="PTHR24366:SF170">
    <property type="entry name" value="RE50361P"/>
    <property type="match status" value="1"/>
</dbReference>
<name>A0AAN7VH46_9COLE</name>
<evidence type="ECO:0000256" key="1">
    <source>
        <dbReference type="ARBA" id="ARBA00022614"/>
    </source>
</evidence>
<comment type="caution">
    <text evidence="4">The sequence shown here is derived from an EMBL/GenBank/DDBJ whole genome shotgun (WGS) entry which is preliminary data.</text>
</comment>
<protein>
    <submittedName>
        <fullName evidence="4">Uncharacterized protein</fullName>
    </submittedName>
</protein>
<dbReference type="SMART" id="SM00369">
    <property type="entry name" value="LRR_TYP"/>
    <property type="match status" value="7"/>
</dbReference>
<dbReference type="Pfam" id="PF13855">
    <property type="entry name" value="LRR_8"/>
    <property type="match status" value="1"/>
</dbReference>
<dbReference type="EMBL" id="JAVRBK010000004">
    <property type="protein sequence ID" value="KAK5645091.1"/>
    <property type="molecule type" value="Genomic_DNA"/>
</dbReference>
<dbReference type="Pfam" id="PF00560">
    <property type="entry name" value="LRR_1"/>
    <property type="match status" value="1"/>
</dbReference>
<evidence type="ECO:0000313" key="4">
    <source>
        <dbReference type="EMBL" id="KAK5645091.1"/>
    </source>
</evidence>
<organism evidence="4 5">
    <name type="scientific">Pyrocoelia pectoralis</name>
    <dbReference type="NCBI Taxonomy" id="417401"/>
    <lineage>
        <taxon>Eukaryota</taxon>
        <taxon>Metazoa</taxon>
        <taxon>Ecdysozoa</taxon>
        <taxon>Arthropoda</taxon>
        <taxon>Hexapoda</taxon>
        <taxon>Insecta</taxon>
        <taxon>Pterygota</taxon>
        <taxon>Neoptera</taxon>
        <taxon>Endopterygota</taxon>
        <taxon>Coleoptera</taxon>
        <taxon>Polyphaga</taxon>
        <taxon>Elateriformia</taxon>
        <taxon>Elateroidea</taxon>
        <taxon>Lampyridae</taxon>
        <taxon>Lampyrinae</taxon>
        <taxon>Pyrocoelia</taxon>
    </lineage>
</organism>
<dbReference type="PANTHER" id="PTHR24366">
    <property type="entry name" value="IG(IMMUNOGLOBULIN) AND LRR(LEUCINE RICH REPEAT) DOMAINS"/>
    <property type="match status" value="1"/>
</dbReference>
<keyword evidence="2" id="KW-0677">Repeat</keyword>
<keyword evidence="3" id="KW-0732">Signal</keyword>
<dbReference type="SUPFAM" id="SSF52058">
    <property type="entry name" value="L domain-like"/>
    <property type="match status" value="1"/>
</dbReference>
<accession>A0AAN7VH46</accession>
<dbReference type="InterPro" id="IPR003591">
    <property type="entry name" value="Leu-rich_rpt_typical-subtyp"/>
</dbReference>
<feature type="signal peptide" evidence="3">
    <location>
        <begin position="1"/>
        <end position="19"/>
    </location>
</feature>
<sequence length="347" mass="39831">MAAVFLGLLSSFSSTLIWQDPVNYYCGDRTFSETPVSVTKSSKFVIDLSAEPLQNISLLLEPSSFIIDVTGCVTPKGVLRPAVGIEINNQKLPILYSGAVQNMVVLQMIKIEHCQTIDIQPGAFMILPSINIILLRYNLIVYIKTGVFNHLRVAKLYLGNNNISFIENTAFDDMPNLRLLNLDGNRLKNWNTDWFTNTHNLEHLSLDSNQLTKLPANAFNKLKNSYSTVIRLSNNQIMYIHPQAFKKLNLLHALWLDHNNLIDFDKEILSNFERLFILSLTHNKLNCLDDSALYNLKSPQIILHVEDNEPMDCECLKKIEIWAKVRKHFLTQRYTKNECFKKKTVQM</sequence>
<evidence type="ECO:0000256" key="2">
    <source>
        <dbReference type="ARBA" id="ARBA00022737"/>
    </source>
</evidence>
<dbReference type="Gene3D" id="3.80.10.10">
    <property type="entry name" value="Ribonuclease Inhibitor"/>
    <property type="match status" value="2"/>
</dbReference>
<keyword evidence="5" id="KW-1185">Reference proteome</keyword>
<dbReference type="InterPro" id="IPR001611">
    <property type="entry name" value="Leu-rich_rpt"/>
</dbReference>
<proteinExistence type="predicted"/>
<reference evidence="4 5" key="1">
    <citation type="journal article" date="2024" name="Insects">
        <title>An Improved Chromosome-Level Genome Assembly of the Firefly Pyrocoelia pectoralis.</title>
        <authorList>
            <person name="Fu X."/>
            <person name="Meyer-Rochow V.B."/>
            <person name="Ballantyne L."/>
            <person name="Zhu X."/>
        </authorList>
    </citation>
    <scope>NUCLEOTIDE SEQUENCE [LARGE SCALE GENOMIC DNA]</scope>
    <source>
        <strain evidence="4">XCY_ONT2</strain>
    </source>
</reference>